<dbReference type="WBParaSite" id="jg10131">
    <property type="protein sequence ID" value="jg10131"/>
    <property type="gene ID" value="jg10131"/>
</dbReference>
<name>A0A915CL51_9BILA</name>
<evidence type="ECO:0000313" key="3">
    <source>
        <dbReference type="WBParaSite" id="jg10131"/>
    </source>
</evidence>
<proteinExistence type="predicted"/>
<reference evidence="3" key="1">
    <citation type="submission" date="2022-11" db="UniProtKB">
        <authorList>
            <consortium name="WormBaseParasite"/>
        </authorList>
    </citation>
    <scope>IDENTIFICATION</scope>
</reference>
<feature type="transmembrane region" description="Helical" evidence="1">
    <location>
        <begin position="180"/>
        <end position="201"/>
    </location>
</feature>
<keyword evidence="1" id="KW-0472">Membrane</keyword>
<keyword evidence="2" id="KW-1185">Reference proteome</keyword>
<evidence type="ECO:0000313" key="2">
    <source>
        <dbReference type="Proteomes" id="UP000887574"/>
    </source>
</evidence>
<sequence>MKFHAKLYNFNLNGTDIGTEAADFTSDSVKLHGFCALHNEIKKNAQLQASWKSNERRRTLKFMFKEGYLEATVSTHQAQELRWLLDKVVYSEHFNGRSVSFSSLNHSAAVKISAPLNQKFVCKDKLNISLHNSKYEDIVVEFLPEIDIQPVNTHAGFGSNIYLCERTKRRTLSESFQSTMTIFAGFVLGLSSVSVLAGYSLRRMLKKTDQNPQHFYDSF</sequence>
<accession>A0A915CL51</accession>
<organism evidence="2 3">
    <name type="scientific">Ditylenchus dipsaci</name>
    <dbReference type="NCBI Taxonomy" id="166011"/>
    <lineage>
        <taxon>Eukaryota</taxon>
        <taxon>Metazoa</taxon>
        <taxon>Ecdysozoa</taxon>
        <taxon>Nematoda</taxon>
        <taxon>Chromadorea</taxon>
        <taxon>Rhabditida</taxon>
        <taxon>Tylenchina</taxon>
        <taxon>Tylenchomorpha</taxon>
        <taxon>Sphaerularioidea</taxon>
        <taxon>Anguinidae</taxon>
        <taxon>Anguininae</taxon>
        <taxon>Ditylenchus</taxon>
    </lineage>
</organism>
<dbReference type="AlphaFoldDB" id="A0A915CL51"/>
<keyword evidence="1" id="KW-0812">Transmembrane</keyword>
<protein>
    <submittedName>
        <fullName evidence="3">Uncharacterized protein</fullName>
    </submittedName>
</protein>
<dbReference type="Proteomes" id="UP000887574">
    <property type="component" value="Unplaced"/>
</dbReference>
<evidence type="ECO:0000256" key="1">
    <source>
        <dbReference type="SAM" id="Phobius"/>
    </source>
</evidence>
<keyword evidence="1" id="KW-1133">Transmembrane helix</keyword>
<dbReference type="Gene3D" id="2.40.160.110">
    <property type="match status" value="1"/>
</dbReference>